<evidence type="ECO:0000313" key="7">
    <source>
        <dbReference type="EMBL" id="OOH95604.1"/>
    </source>
</evidence>
<evidence type="ECO:0000256" key="2">
    <source>
        <dbReference type="ARBA" id="ARBA00022840"/>
    </source>
</evidence>
<dbReference type="Pfam" id="PF00488">
    <property type="entry name" value="MutS_V"/>
    <property type="match status" value="1"/>
</dbReference>
<keyword evidence="2" id="KW-0067">ATP-binding</keyword>
<keyword evidence="5" id="KW-0812">Transmembrane</keyword>
<comment type="caution">
    <text evidence="7">The sequence shown here is derived from an EMBL/GenBank/DDBJ whole genome shotgun (WGS) entry which is preliminary data.</text>
</comment>
<dbReference type="Gene3D" id="1.10.1420.10">
    <property type="match status" value="1"/>
</dbReference>
<dbReference type="OrthoDB" id="9802448at2"/>
<name>A0A1V3U0E3_ELIME</name>
<protein>
    <submittedName>
        <fullName evidence="7">DNA mismatch repair protein MutS</fullName>
    </submittedName>
</protein>
<keyword evidence="1" id="KW-0547">Nucleotide-binding</keyword>
<feature type="transmembrane region" description="Helical" evidence="5">
    <location>
        <begin position="24"/>
        <end position="44"/>
    </location>
</feature>
<dbReference type="PANTHER" id="PTHR11361">
    <property type="entry name" value="DNA MISMATCH REPAIR PROTEIN MUTS FAMILY MEMBER"/>
    <property type="match status" value="1"/>
</dbReference>
<proteinExistence type="predicted"/>
<keyword evidence="5" id="KW-1133">Transmembrane helix</keyword>
<dbReference type="GO" id="GO:0140664">
    <property type="term" value="F:ATP-dependent DNA damage sensor activity"/>
    <property type="evidence" value="ECO:0007669"/>
    <property type="project" value="InterPro"/>
</dbReference>
<gene>
    <name evidence="7" type="ORF">BMF97_08985</name>
</gene>
<keyword evidence="5" id="KW-0472">Membrane</keyword>
<evidence type="ECO:0000256" key="5">
    <source>
        <dbReference type="SAM" id="Phobius"/>
    </source>
</evidence>
<evidence type="ECO:0000313" key="8">
    <source>
        <dbReference type="Proteomes" id="UP000188947"/>
    </source>
</evidence>
<dbReference type="SUPFAM" id="SSF48334">
    <property type="entry name" value="DNA repair protein MutS, domain III"/>
    <property type="match status" value="1"/>
</dbReference>
<accession>A0A1V3U0E3</accession>
<evidence type="ECO:0000256" key="4">
    <source>
        <dbReference type="SAM" id="Coils"/>
    </source>
</evidence>
<feature type="transmembrane region" description="Helical" evidence="5">
    <location>
        <begin position="50"/>
        <end position="72"/>
    </location>
</feature>
<dbReference type="STRING" id="238.BBD35_07260"/>
<dbReference type="GO" id="GO:0005829">
    <property type="term" value="C:cytosol"/>
    <property type="evidence" value="ECO:0007669"/>
    <property type="project" value="TreeGrafter"/>
</dbReference>
<reference evidence="7 8" key="1">
    <citation type="submission" date="2016-11" db="EMBL/GenBank/DDBJ databases">
        <title>Genome sequence and comparative genomic analysis of clinical strain Elizabethkingia meningoseptica 61421 PRCM.</title>
        <authorList>
            <person name="Wang M."/>
            <person name="Hu S."/>
            <person name="Cao L."/>
            <person name="Jiang T."/>
            <person name="Zhou Y."/>
            <person name="Ming D."/>
        </authorList>
    </citation>
    <scope>NUCLEOTIDE SEQUENCE [LARGE SCALE GENOMIC DNA]</scope>
    <source>
        <strain evidence="7 8">61421 PRCM</strain>
    </source>
</reference>
<dbReference type="GO" id="GO:0006298">
    <property type="term" value="P:mismatch repair"/>
    <property type="evidence" value="ECO:0007669"/>
    <property type="project" value="InterPro"/>
</dbReference>
<sequence>MKEIKHSVEEEQTRIKYFERNKNIVSLGRLLIFIAAAFLIFKFLDNKESLYLFASLMLFAFFLALLFVSNHFQEKINHSKRIILVCQRIAEEFTLNHQINVPDTNYSHPYNKDLDIYGDISLFTKIDKTETYSGYNKLRFYLSNHLTKQEDIHERQEAIQELSSKLKWNIDFLASAKALELTKEGPLKSKSYINFLSGALQIIHKLLIILPVVNIIFMGLVIAADISTVLSTVLLSFTIISSAIVNRKYGKQIQEAYSIVNLKSGQYSNFSELFYLIENETFESSLNRKIQGKLKNPSASLYIQKLARLRRNLDNGSTPLFGTLINLLFLWNLQHTVKLEKLMKEFNQHIDDWFDAFAEFEALISFGIFAAKNQDYVYPVCNAEVKELESEGLYHPLIPLERSISNDFTLGNTKNICIITGANMTGKSTFLRIIGVNLVLAMNGCPVAARNFVFRPMEIYTSMRTSDSLSDGSSYFNAEIKRLKKLVENLEEKIPQYIILDEILKGTNSTDKLEGSRLFLKRMIEIDTNFTCIIATHDLQLTDMIKTYPENIVNKCFELEEKDKLLVADYKLKPGVTQTMNALKLMKEYKIID</sequence>
<keyword evidence="4" id="KW-0175">Coiled coil</keyword>
<feature type="coiled-coil region" evidence="4">
    <location>
        <begin position="473"/>
        <end position="500"/>
    </location>
</feature>
<keyword evidence="8" id="KW-1185">Reference proteome</keyword>
<dbReference type="EMBL" id="MPOG01000010">
    <property type="protein sequence ID" value="OOH95604.1"/>
    <property type="molecule type" value="Genomic_DNA"/>
</dbReference>
<dbReference type="GO" id="GO:0005524">
    <property type="term" value="F:ATP binding"/>
    <property type="evidence" value="ECO:0007669"/>
    <property type="project" value="UniProtKB-KW"/>
</dbReference>
<keyword evidence="3" id="KW-0238">DNA-binding</keyword>
<evidence type="ECO:0000256" key="3">
    <source>
        <dbReference type="ARBA" id="ARBA00023125"/>
    </source>
</evidence>
<feature type="domain" description="DNA mismatch repair proteins mutS family" evidence="6">
    <location>
        <begin position="414"/>
        <end position="593"/>
    </location>
</feature>
<organism evidence="7 8">
    <name type="scientific">Elizabethkingia meningoseptica</name>
    <name type="common">Chryseobacterium meningosepticum</name>
    <dbReference type="NCBI Taxonomy" id="238"/>
    <lineage>
        <taxon>Bacteria</taxon>
        <taxon>Pseudomonadati</taxon>
        <taxon>Bacteroidota</taxon>
        <taxon>Flavobacteriia</taxon>
        <taxon>Flavobacteriales</taxon>
        <taxon>Weeksellaceae</taxon>
        <taxon>Elizabethkingia</taxon>
    </lineage>
</organism>
<dbReference type="InterPro" id="IPR000432">
    <property type="entry name" value="DNA_mismatch_repair_MutS_C"/>
</dbReference>
<dbReference type="SUPFAM" id="SSF52540">
    <property type="entry name" value="P-loop containing nucleoside triphosphate hydrolases"/>
    <property type="match status" value="1"/>
</dbReference>
<evidence type="ECO:0000259" key="6">
    <source>
        <dbReference type="SMART" id="SM00534"/>
    </source>
</evidence>
<dbReference type="RefSeq" id="WP_069215258.1">
    <property type="nucleotide sequence ID" value="NZ_CP016378.1"/>
</dbReference>
<dbReference type="SMART" id="SM00534">
    <property type="entry name" value="MUTSac"/>
    <property type="match status" value="1"/>
</dbReference>
<dbReference type="Gene3D" id="3.40.50.300">
    <property type="entry name" value="P-loop containing nucleotide triphosphate hydrolases"/>
    <property type="match status" value="1"/>
</dbReference>
<dbReference type="eggNOG" id="COG0249">
    <property type="taxonomic scope" value="Bacteria"/>
</dbReference>
<dbReference type="AlphaFoldDB" id="A0A1V3U0E3"/>
<dbReference type="InterPro" id="IPR027417">
    <property type="entry name" value="P-loop_NTPase"/>
</dbReference>
<dbReference type="Proteomes" id="UP000188947">
    <property type="component" value="Unassembled WGS sequence"/>
</dbReference>
<dbReference type="GO" id="GO:0030983">
    <property type="term" value="F:mismatched DNA binding"/>
    <property type="evidence" value="ECO:0007669"/>
    <property type="project" value="InterPro"/>
</dbReference>
<feature type="transmembrane region" description="Helical" evidence="5">
    <location>
        <begin position="216"/>
        <end position="245"/>
    </location>
</feature>
<evidence type="ECO:0000256" key="1">
    <source>
        <dbReference type="ARBA" id="ARBA00022741"/>
    </source>
</evidence>
<dbReference type="InterPro" id="IPR036187">
    <property type="entry name" value="DNA_mismatch_repair_MutS_sf"/>
</dbReference>
<dbReference type="InterPro" id="IPR045076">
    <property type="entry name" value="MutS"/>
</dbReference>
<dbReference type="PANTHER" id="PTHR11361:SF99">
    <property type="entry name" value="DNA MISMATCH REPAIR PROTEIN"/>
    <property type="match status" value="1"/>
</dbReference>